<dbReference type="SUPFAM" id="SSF48008">
    <property type="entry name" value="GntR ligand-binding domain-like"/>
    <property type="match status" value="1"/>
</dbReference>
<keyword evidence="2" id="KW-0238">DNA-binding</keyword>
<proteinExistence type="predicted"/>
<reference evidence="5" key="1">
    <citation type="journal article" date="2014" name="Front. Microbiol.">
        <title>High frequency of phylogenetically diverse reductive dehalogenase-homologous genes in deep subseafloor sedimentary metagenomes.</title>
        <authorList>
            <person name="Kawai M."/>
            <person name="Futagami T."/>
            <person name="Toyoda A."/>
            <person name="Takaki Y."/>
            <person name="Nishi S."/>
            <person name="Hori S."/>
            <person name="Arai W."/>
            <person name="Tsubouchi T."/>
            <person name="Morono Y."/>
            <person name="Uchiyama I."/>
            <person name="Ito T."/>
            <person name="Fujiyama A."/>
            <person name="Inagaki F."/>
            <person name="Takami H."/>
        </authorList>
    </citation>
    <scope>NUCLEOTIDE SEQUENCE</scope>
    <source>
        <strain evidence="5">Expedition CK06-06</strain>
    </source>
</reference>
<dbReference type="AlphaFoldDB" id="X1K1J1"/>
<gene>
    <name evidence="5" type="ORF">S03H2_61518</name>
</gene>
<sequence length="125" mass="14992">AAYLIIKNITKEKAAIIRDLAKQCDSMPSVDKKYASQFYEKHMELHRFLIKCTNNSILLKEFDRLNVRQILFQSAKVTWAKRIENWEHWHRDLVEEILSGDPQRAQEAMHRHIQHGLRYDLENFE</sequence>
<organism evidence="5">
    <name type="scientific">marine sediment metagenome</name>
    <dbReference type="NCBI Taxonomy" id="412755"/>
    <lineage>
        <taxon>unclassified sequences</taxon>
        <taxon>metagenomes</taxon>
        <taxon>ecological metagenomes</taxon>
    </lineage>
</organism>
<feature type="domain" description="GntR C-terminal" evidence="4">
    <location>
        <begin position="1"/>
        <end position="114"/>
    </location>
</feature>
<keyword evidence="3" id="KW-0804">Transcription</keyword>
<dbReference type="InterPro" id="IPR011711">
    <property type="entry name" value="GntR_C"/>
</dbReference>
<feature type="non-terminal residue" evidence="5">
    <location>
        <position position="1"/>
    </location>
</feature>
<dbReference type="InterPro" id="IPR008920">
    <property type="entry name" value="TF_FadR/GntR_C"/>
</dbReference>
<dbReference type="Gene3D" id="1.20.120.530">
    <property type="entry name" value="GntR ligand-binding domain-like"/>
    <property type="match status" value="1"/>
</dbReference>
<evidence type="ECO:0000256" key="1">
    <source>
        <dbReference type="ARBA" id="ARBA00023015"/>
    </source>
</evidence>
<accession>X1K1J1</accession>
<evidence type="ECO:0000256" key="3">
    <source>
        <dbReference type="ARBA" id="ARBA00023163"/>
    </source>
</evidence>
<protein>
    <recommendedName>
        <fullName evidence="4">GntR C-terminal domain-containing protein</fullName>
    </recommendedName>
</protein>
<name>X1K1J1_9ZZZZ</name>
<dbReference type="Pfam" id="PF07729">
    <property type="entry name" value="FCD"/>
    <property type="match status" value="1"/>
</dbReference>
<evidence type="ECO:0000313" key="5">
    <source>
        <dbReference type="EMBL" id="GAH84144.1"/>
    </source>
</evidence>
<keyword evidence="1" id="KW-0805">Transcription regulation</keyword>
<evidence type="ECO:0000256" key="2">
    <source>
        <dbReference type="ARBA" id="ARBA00023125"/>
    </source>
</evidence>
<dbReference type="GO" id="GO:0003677">
    <property type="term" value="F:DNA binding"/>
    <property type="evidence" value="ECO:0007669"/>
    <property type="project" value="UniProtKB-KW"/>
</dbReference>
<comment type="caution">
    <text evidence="5">The sequence shown here is derived from an EMBL/GenBank/DDBJ whole genome shotgun (WGS) entry which is preliminary data.</text>
</comment>
<dbReference type="EMBL" id="BARU01039711">
    <property type="protein sequence ID" value="GAH84144.1"/>
    <property type="molecule type" value="Genomic_DNA"/>
</dbReference>
<evidence type="ECO:0000259" key="4">
    <source>
        <dbReference type="Pfam" id="PF07729"/>
    </source>
</evidence>